<proteinExistence type="predicted"/>
<dbReference type="EMBL" id="CP163443">
    <property type="protein sequence ID" value="XDQ50242.1"/>
    <property type="molecule type" value="Genomic_DNA"/>
</dbReference>
<organism evidence="2">
    <name type="scientific">Streptomyces sp. R41</name>
    <dbReference type="NCBI Taxonomy" id="3238632"/>
    <lineage>
        <taxon>Bacteria</taxon>
        <taxon>Bacillati</taxon>
        <taxon>Actinomycetota</taxon>
        <taxon>Actinomycetes</taxon>
        <taxon>Kitasatosporales</taxon>
        <taxon>Streptomycetaceae</taxon>
        <taxon>Streptomyces</taxon>
    </lineage>
</organism>
<sequence length="206" mass="22254">MDLHITGPGQADIVGPHIDVTAKTGVSSAGELSHSRMEALEDLDPGWCPMRWDVSWQRNYRLALAHVKAGGALPGGPREVVVQGEDLGVWIAGQKAAWPQLTPAQAYLLETLGVDPDDTAGARPAPRSQDDRWAANLAAARQFRAREGHLRPARKHLETITVGVGGDGGQEVAVRLGAWLDNTRRRAAKLSPERRADLDALGTRWS</sequence>
<reference evidence="2" key="1">
    <citation type="submission" date="2024-07" db="EMBL/GenBank/DDBJ databases">
        <authorList>
            <person name="Yu S.T."/>
        </authorList>
    </citation>
    <scope>NUCLEOTIDE SEQUENCE</scope>
    <source>
        <strain evidence="2">R41</strain>
    </source>
</reference>
<dbReference type="InterPro" id="IPR005114">
    <property type="entry name" value="Helicase_assoc"/>
</dbReference>
<dbReference type="RefSeq" id="WP_369243600.1">
    <property type="nucleotide sequence ID" value="NZ_CP163443.1"/>
</dbReference>
<gene>
    <name evidence="2" type="ORF">AB5J53_00110</name>
</gene>
<name>A0AB39R7I4_9ACTN</name>
<protein>
    <submittedName>
        <fullName evidence="2">Helicase associated domain-containing protein</fullName>
    </submittedName>
</protein>
<accession>A0AB39R7I4</accession>
<evidence type="ECO:0000313" key="2">
    <source>
        <dbReference type="EMBL" id="XDQ50242.1"/>
    </source>
</evidence>
<dbReference type="PANTHER" id="PTHR33418">
    <property type="entry name" value="HELICASE-ASSOCIATED"/>
    <property type="match status" value="1"/>
</dbReference>
<evidence type="ECO:0000259" key="1">
    <source>
        <dbReference type="Pfam" id="PF03457"/>
    </source>
</evidence>
<dbReference type="AlphaFoldDB" id="A0AB39R7I4"/>
<dbReference type="Gene3D" id="6.10.140.530">
    <property type="match status" value="1"/>
</dbReference>
<dbReference type="PANTHER" id="PTHR33418:SF1">
    <property type="entry name" value="HELICASE-ASSOCIATED DOMAIN-CONTAINING PROTEIN"/>
    <property type="match status" value="1"/>
</dbReference>
<dbReference type="Pfam" id="PF03457">
    <property type="entry name" value="HA"/>
    <property type="match status" value="1"/>
</dbReference>
<feature type="domain" description="Helicase-associated" evidence="1">
    <location>
        <begin position="129"/>
        <end position="202"/>
    </location>
</feature>